<gene>
    <name evidence="3" type="ORF">P7D69_13715</name>
</gene>
<evidence type="ECO:0000313" key="4">
    <source>
        <dbReference type="Proteomes" id="UP001254770"/>
    </source>
</evidence>
<reference evidence="3" key="1">
    <citation type="submission" date="2023-03" db="EMBL/GenBank/DDBJ databases">
        <authorList>
            <person name="Shen W."/>
            <person name="Cai J."/>
        </authorList>
    </citation>
    <scope>NUCLEOTIDE SEQUENCE</scope>
    <source>
        <strain evidence="3">Y15</strain>
    </source>
</reference>
<dbReference type="InterPro" id="IPR051122">
    <property type="entry name" value="SDR_DHRS6-like"/>
</dbReference>
<dbReference type="SUPFAM" id="SSF51735">
    <property type="entry name" value="NAD(P)-binding Rossmann-fold domains"/>
    <property type="match status" value="1"/>
</dbReference>
<proteinExistence type="inferred from homology"/>
<dbReference type="Proteomes" id="UP001254770">
    <property type="component" value="Unassembled WGS sequence"/>
</dbReference>
<accession>A0AAP5KGG1</accession>
<dbReference type="PRINTS" id="PR00081">
    <property type="entry name" value="GDHRDH"/>
</dbReference>
<sequence>MDNEKKVAFITGAAGGLGTAVVEKLLDKNFIVLVNDNNQENVQRLLDKFNGDDIQAFCFDATDETAWEEAAKEIKEQFDKVDVLFNNAGIFKIETIEETSVELWKKTMDVNALSIFLGIKTMSPLLREGSSIINTSSIASFLGSKNRIAYAASKGAVSALTKATAIEFAPRGIRANSVHPAYIKTQMAEHAAEATERTMEEMGSRIPLYQRISTADEVADVVVFLASDASRFMTGSEVVVDGGQSVN</sequence>
<dbReference type="RefSeq" id="WP_070509616.1">
    <property type="nucleotide sequence ID" value="NZ_CP072889.1"/>
</dbReference>
<evidence type="ECO:0000256" key="1">
    <source>
        <dbReference type="ARBA" id="ARBA00006484"/>
    </source>
</evidence>
<dbReference type="InterPro" id="IPR020904">
    <property type="entry name" value="Sc_DH/Rdtase_CS"/>
</dbReference>
<dbReference type="PRINTS" id="PR00080">
    <property type="entry name" value="SDRFAMILY"/>
</dbReference>
<dbReference type="InterPro" id="IPR036291">
    <property type="entry name" value="NAD(P)-bd_dom_sf"/>
</dbReference>
<dbReference type="AlphaFoldDB" id="A0AAP5KGG1"/>
<dbReference type="PANTHER" id="PTHR43477:SF1">
    <property type="entry name" value="DIHYDROANTICAPSIN 7-DEHYDROGENASE"/>
    <property type="match status" value="1"/>
</dbReference>
<dbReference type="GO" id="GO:0016491">
    <property type="term" value="F:oxidoreductase activity"/>
    <property type="evidence" value="ECO:0007669"/>
    <property type="project" value="UniProtKB-KW"/>
</dbReference>
<dbReference type="Gene3D" id="3.40.50.720">
    <property type="entry name" value="NAD(P)-binding Rossmann-like Domain"/>
    <property type="match status" value="1"/>
</dbReference>
<comment type="caution">
    <text evidence="3">The sequence shown here is derived from an EMBL/GenBank/DDBJ whole genome shotgun (WGS) entry which is preliminary data.</text>
</comment>
<protein>
    <submittedName>
        <fullName evidence="3">SDR family oxidoreductase</fullName>
    </submittedName>
</protein>
<evidence type="ECO:0000256" key="2">
    <source>
        <dbReference type="ARBA" id="ARBA00023002"/>
    </source>
</evidence>
<name>A0AAP5KGG1_9ENTE</name>
<organism evidence="3 4">
    <name type="scientific">Enterococcus raffinosus</name>
    <dbReference type="NCBI Taxonomy" id="71452"/>
    <lineage>
        <taxon>Bacteria</taxon>
        <taxon>Bacillati</taxon>
        <taxon>Bacillota</taxon>
        <taxon>Bacilli</taxon>
        <taxon>Lactobacillales</taxon>
        <taxon>Enterococcaceae</taxon>
        <taxon>Enterococcus</taxon>
    </lineage>
</organism>
<dbReference type="Pfam" id="PF13561">
    <property type="entry name" value="adh_short_C2"/>
    <property type="match status" value="1"/>
</dbReference>
<dbReference type="FunFam" id="3.40.50.720:FF:000084">
    <property type="entry name" value="Short-chain dehydrogenase reductase"/>
    <property type="match status" value="1"/>
</dbReference>
<dbReference type="GeneID" id="67041940"/>
<dbReference type="InterPro" id="IPR002347">
    <property type="entry name" value="SDR_fam"/>
</dbReference>
<evidence type="ECO:0000313" key="3">
    <source>
        <dbReference type="EMBL" id="MDT2545403.1"/>
    </source>
</evidence>
<dbReference type="EMBL" id="JARPXL010000014">
    <property type="protein sequence ID" value="MDT2545403.1"/>
    <property type="molecule type" value="Genomic_DNA"/>
</dbReference>
<dbReference type="GO" id="GO:0008206">
    <property type="term" value="P:bile acid metabolic process"/>
    <property type="evidence" value="ECO:0007669"/>
    <property type="project" value="UniProtKB-ARBA"/>
</dbReference>
<comment type="similarity">
    <text evidence="1">Belongs to the short-chain dehydrogenases/reductases (SDR) family.</text>
</comment>
<dbReference type="PROSITE" id="PS00061">
    <property type="entry name" value="ADH_SHORT"/>
    <property type="match status" value="1"/>
</dbReference>
<dbReference type="PANTHER" id="PTHR43477">
    <property type="entry name" value="DIHYDROANTICAPSIN 7-DEHYDROGENASE"/>
    <property type="match status" value="1"/>
</dbReference>
<keyword evidence="2" id="KW-0560">Oxidoreductase</keyword>